<organism evidence="9 10">
    <name type="scientific">Handroanthus impetiginosus</name>
    <dbReference type="NCBI Taxonomy" id="429701"/>
    <lineage>
        <taxon>Eukaryota</taxon>
        <taxon>Viridiplantae</taxon>
        <taxon>Streptophyta</taxon>
        <taxon>Embryophyta</taxon>
        <taxon>Tracheophyta</taxon>
        <taxon>Spermatophyta</taxon>
        <taxon>Magnoliopsida</taxon>
        <taxon>eudicotyledons</taxon>
        <taxon>Gunneridae</taxon>
        <taxon>Pentapetalae</taxon>
        <taxon>asterids</taxon>
        <taxon>lamiids</taxon>
        <taxon>Lamiales</taxon>
        <taxon>Bignoniaceae</taxon>
        <taxon>Crescentiina</taxon>
        <taxon>Tabebuia alliance</taxon>
        <taxon>Handroanthus</taxon>
    </lineage>
</organism>
<keyword evidence="2 6" id="KW-0812">Transmembrane</keyword>
<feature type="transmembrane region" description="Helical" evidence="6">
    <location>
        <begin position="34"/>
        <end position="60"/>
    </location>
</feature>
<name>A0A2G9GFW4_9LAMI</name>
<dbReference type="PANTHER" id="PTHR21229:SF2">
    <property type="entry name" value="RE59932P"/>
    <property type="match status" value="1"/>
</dbReference>
<accession>A0A2G9GFW4</accession>
<dbReference type="GO" id="GO:0016020">
    <property type="term" value="C:membrane"/>
    <property type="evidence" value="ECO:0007669"/>
    <property type="project" value="UniProtKB-SubCell"/>
</dbReference>
<gene>
    <name evidence="9" type="ORF">CDL12_23289</name>
</gene>
<evidence type="ECO:0000256" key="1">
    <source>
        <dbReference type="ARBA" id="ARBA00004141"/>
    </source>
</evidence>
<feature type="chain" id="PRO_5013668193" description="GOST seven transmembrane domain-containing protein" evidence="7">
    <location>
        <begin position="19"/>
        <end position="217"/>
    </location>
</feature>
<dbReference type="EMBL" id="NKXS01005249">
    <property type="protein sequence ID" value="PIN04179.1"/>
    <property type="molecule type" value="Genomic_DNA"/>
</dbReference>
<dbReference type="InterPro" id="IPR053937">
    <property type="entry name" value="GOST_TM"/>
</dbReference>
<feature type="domain" description="GOST seven transmembrane" evidence="8">
    <location>
        <begin position="3"/>
        <end position="201"/>
    </location>
</feature>
<feature type="signal peptide" evidence="7">
    <location>
        <begin position="1"/>
        <end position="18"/>
    </location>
</feature>
<comment type="caution">
    <text evidence="9">The sequence shown here is derived from an EMBL/GenBank/DDBJ whole genome shotgun (WGS) entry which is preliminary data.</text>
</comment>
<feature type="transmembrane region" description="Helical" evidence="6">
    <location>
        <begin position="72"/>
        <end position="93"/>
    </location>
</feature>
<evidence type="ECO:0000259" key="8">
    <source>
        <dbReference type="Pfam" id="PF06814"/>
    </source>
</evidence>
<evidence type="ECO:0000256" key="7">
    <source>
        <dbReference type="SAM" id="SignalP"/>
    </source>
</evidence>
<dbReference type="Pfam" id="PF06814">
    <property type="entry name" value="GOST_TM"/>
    <property type="match status" value="1"/>
</dbReference>
<proteinExistence type="predicted"/>
<feature type="transmembrane region" description="Helical" evidence="6">
    <location>
        <begin position="147"/>
        <end position="169"/>
    </location>
</feature>
<dbReference type="AlphaFoldDB" id="A0A2G9GFW4"/>
<evidence type="ECO:0000256" key="5">
    <source>
        <dbReference type="ARBA" id="ARBA00023136"/>
    </source>
</evidence>
<dbReference type="Proteomes" id="UP000231279">
    <property type="component" value="Unassembled WGS sequence"/>
</dbReference>
<evidence type="ECO:0000256" key="4">
    <source>
        <dbReference type="ARBA" id="ARBA00022989"/>
    </source>
</evidence>
<reference evidence="10" key="1">
    <citation type="journal article" date="2018" name="Gigascience">
        <title>Genome assembly of the Pink Ipe (Handroanthus impetiginosus, Bignoniaceae), a highly valued, ecologically keystone Neotropical timber forest tree.</title>
        <authorList>
            <person name="Silva-Junior O.B."/>
            <person name="Grattapaglia D."/>
            <person name="Novaes E."/>
            <person name="Collevatti R.G."/>
        </authorList>
    </citation>
    <scope>NUCLEOTIDE SEQUENCE [LARGE SCALE GENOMIC DNA]</scope>
    <source>
        <strain evidence="10">cv. UFG-1</strain>
    </source>
</reference>
<comment type="subcellular location">
    <subcellularLocation>
        <location evidence="1">Membrane</location>
        <topology evidence="1">Multi-pass membrane protein</topology>
    </subcellularLocation>
</comment>
<sequence length="217" mass="25334">MALLLFLKFLELISYAYGHHSVSRTGVPHGWNIVWLAIYFVRNMLFITVIMLLGTGWSLFKPSLQELQKCTMSMGIFLQVLASLCFIVIRRVGPSDKNYSYWIIAYYALDFLGCIMMMLPVRKSIENLGDNSIIEGKEARRLVYMRVYGNFASAIYAYVGFTRLGMFVLRTITSYKFWCLTIALELTIELLFYIVVYLMFWPNERYDYAVVEDREEA</sequence>
<evidence type="ECO:0000256" key="2">
    <source>
        <dbReference type="ARBA" id="ARBA00022692"/>
    </source>
</evidence>
<keyword evidence="4 6" id="KW-1133">Transmembrane helix</keyword>
<evidence type="ECO:0000256" key="3">
    <source>
        <dbReference type="ARBA" id="ARBA00022729"/>
    </source>
</evidence>
<evidence type="ECO:0000256" key="6">
    <source>
        <dbReference type="SAM" id="Phobius"/>
    </source>
</evidence>
<keyword evidence="3 7" id="KW-0732">Signal</keyword>
<evidence type="ECO:0000313" key="10">
    <source>
        <dbReference type="Proteomes" id="UP000231279"/>
    </source>
</evidence>
<dbReference type="OrthoDB" id="907830at2759"/>
<evidence type="ECO:0000313" key="9">
    <source>
        <dbReference type="EMBL" id="PIN04179.1"/>
    </source>
</evidence>
<dbReference type="GO" id="GO:0005794">
    <property type="term" value="C:Golgi apparatus"/>
    <property type="evidence" value="ECO:0007669"/>
    <property type="project" value="TreeGrafter"/>
</dbReference>
<feature type="transmembrane region" description="Helical" evidence="6">
    <location>
        <begin position="175"/>
        <end position="200"/>
    </location>
</feature>
<dbReference type="InterPro" id="IPR009637">
    <property type="entry name" value="GPR107/GPR108-like"/>
</dbReference>
<protein>
    <recommendedName>
        <fullName evidence="8">GOST seven transmembrane domain-containing protein</fullName>
    </recommendedName>
</protein>
<feature type="transmembrane region" description="Helical" evidence="6">
    <location>
        <begin position="99"/>
        <end position="119"/>
    </location>
</feature>
<keyword evidence="5 6" id="KW-0472">Membrane</keyword>
<dbReference type="PANTHER" id="PTHR21229">
    <property type="entry name" value="LUNG SEVEN TRANSMEMBRANE RECEPTOR"/>
    <property type="match status" value="1"/>
</dbReference>
<keyword evidence="10" id="KW-1185">Reference proteome</keyword>